<dbReference type="Proteomes" id="UP001610335">
    <property type="component" value="Unassembled WGS sequence"/>
</dbReference>
<dbReference type="PROSITE" id="PS50012">
    <property type="entry name" value="RCC1_3"/>
    <property type="match status" value="7"/>
</dbReference>
<feature type="compositionally biased region" description="Basic and acidic residues" evidence="4">
    <location>
        <begin position="18"/>
        <end position="28"/>
    </location>
</feature>
<dbReference type="InterPro" id="IPR058923">
    <property type="entry name" value="RCC1-like_dom"/>
</dbReference>
<feature type="repeat" description="RCC1" evidence="3">
    <location>
        <begin position="229"/>
        <end position="293"/>
    </location>
</feature>
<dbReference type="EMBL" id="JBFXLS010000015">
    <property type="protein sequence ID" value="KAL2829652.1"/>
    <property type="molecule type" value="Genomic_DNA"/>
</dbReference>
<protein>
    <submittedName>
        <fullName evidence="6">Regulator of chromosome condensation 1/beta-lactamase-inhibitor protein II</fullName>
    </submittedName>
</protein>
<keyword evidence="2" id="KW-0677">Repeat</keyword>
<dbReference type="InterPro" id="IPR009091">
    <property type="entry name" value="RCC1/BLIP-II"/>
</dbReference>
<keyword evidence="7" id="KW-1185">Reference proteome</keyword>
<dbReference type="InterPro" id="IPR000408">
    <property type="entry name" value="Reg_chr_condens"/>
</dbReference>
<feature type="region of interest" description="Disordered" evidence="4">
    <location>
        <begin position="165"/>
        <end position="193"/>
    </location>
</feature>
<organism evidence="6 7">
    <name type="scientific">Aspergillus cavernicola</name>
    <dbReference type="NCBI Taxonomy" id="176166"/>
    <lineage>
        <taxon>Eukaryota</taxon>
        <taxon>Fungi</taxon>
        <taxon>Dikarya</taxon>
        <taxon>Ascomycota</taxon>
        <taxon>Pezizomycotina</taxon>
        <taxon>Eurotiomycetes</taxon>
        <taxon>Eurotiomycetidae</taxon>
        <taxon>Eurotiales</taxon>
        <taxon>Aspergillaceae</taxon>
        <taxon>Aspergillus</taxon>
        <taxon>Aspergillus subgen. Nidulantes</taxon>
    </lineage>
</organism>
<feature type="compositionally biased region" description="Low complexity" evidence="4">
    <location>
        <begin position="1"/>
        <end position="10"/>
    </location>
</feature>
<evidence type="ECO:0000259" key="5">
    <source>
        <dbReference type="Pfam" id="PF25390"/>
    </source>
</evidence>
<feature type="domain" description="RCC1-like" evidence="5">
    <location>
        <begin position="102"/>
        <end position="535"/>
    </location>
</feature>
<evidence type="ECO:0000256" key="3">
    <source>
        <dbReference type="PROSITE-ProRule" id="PRU00235"/>
    </source>
</evidence>
<feature type="repeat" description="RCC1" evidence="3">
    <location>
        <begin position="486"/>
        <end position="538"/>
    </location>
</feature>
<dbReference type="PRINTS" id="PR00633">
    <property type="entry name" value="RCCNDNSATION"/>
</dbReference>
<evidence type="ECO:0000256" key="2">
    <source>
        <dbReference type="ARBA" id="ARBA00022737"/>
    </source>
</evidence>
<evidence type="ECO:0000313" key="7">
    <source>
        <dbReference type="Proteomes" id="UP001610335"/>
    </source>
</evidence>
<feature type="repeat" description="RCC1" evidence="3">
    <location>
        <begin position="154"/>
        <end position="228"/>
    </location>
</feature>
<evidence type="ECO:0000256" key="4">
    <source>
        <dbReference type="SAM" id="MobiDB-lite"/>
    </source>
</evidence>
<feature type="repeat" description="RCC1" evidence="3">
    <location>
        <begin position="100"/>
        <end position="153"/>
    </location>
</feature>
<feature type="region of interest" description="Disordered" evidence="4">
    <location>
        <begin position="1"/>
        <end position="86"/>
    </location>
</feature>
<feature type="repeat" description="RCC1" evidence="3">
    <location>
        <begin position="419"/>
        <end position="485"/>
    </location>
</feature>
<evidence type="ECO:0000256" key="1">
    <source>
        <dbReference type="ARBA" id="ARBA00022658"/>
    </source>
</evidence>
<accession>A0ABR4IPX2</accession>
<gene>
    <name evidence="6" type="ORF">BDW59DRAFT_170354</name>
</gene>
<sequence>MKRRSPSSSPSPGPSKRQKTEASPDKGQKFGAEPATNRRKRKASDYARQPEKRQKASSNAQTGTGMARGRPKRITRWAPRVQPKPKLSSAIVNERPTTKLNVHVFGANSCGQLGLGHTQNVQVPTLNAQLSKNTVGVVQLSAGGTHCVALTHDNKVLTWGYNRDGQLGRETSKEEDEEEEVEETDTPSVKEREMTPTEVDFTHLDLSEDTEFTQVVATESATFVLTDEGDVIGWGTFRGKGKVKANDDDEEENDIVAFLPGTTIQRTPMYIPLIKDIKALAAGSQHVLAVDAERAVWAWGANKRGQVGRKVMERQAGSSLNPRKCYFPSGKWGGHKFDIENIGAGGYHSFAIRSNGEVYAWGYNMHGQTGICDDVLNKDSSVPLPRAITFPKKVGTLDGERVESIVGGESHSLAVTEDNRCLSWGSIEGAALGIREEDLVEDSILYDNDTPTPRILAVPALVTNIEGKSMFAAAGPSHSIVVTAKGNAFGWGSNDEFEVSQNETAYVEVPTLVRSEELDEARVVAATAGTQFTVLLTE</sequence>
<dbReference type="Gene3D" id="2.130.10.30">
    <property type="entry name" value="Regulator of chromosome condensation 1/beta-lactamase-inhibitor protein II"/>
    <property type="match status" value="1"/>
</dbReference>
<dbReference type="SUPFAM" id="SSF50985">
    <property type="entry name" value="RCC1/BLIP-II"/>
    <property type="match status" value="1"/>
</dbReference>
<feature type="repeat" description="RCC1" evidence="3">
    <location>
        <begin position="356"/>
        <end position="418"/>
    </location>
</feature>
<comment type="caution">
    <text evidence="6">The sequence shown here is derived from an EMBL/GenBank/DDBJ whole genome shotgun (WGS) entry which is preliminary data.</text>
</comment>
<dbReference type="PANTHER" id="PTHR45982">
    <property type="entry name" value="REGULATOR OF CHROMOSOME CONDENSATION"/>
    <property type="match status" value="1"/>
</dbReference>
<feature type="compositionally biased region" description="Acidic residues" evidence="4">
    <location>
        <begin position="173"/>
        <end position="185"/>
    </location>
</feature>
<dbReference type="Pfam" id="PF25390">
    <property type="entry name" value="WD40_RLD"/>
    <property type="match status" value="1"/>
</dbReference>
<dbReference type="PANTHER" id="PTHR45982:SF1">
    <property type="entry name" value="REGULATOR OF CHROMOSOME CONDENSATION"/>
    <property type="match status" value="1"/>
</dbReference>
<proteinExistence type="predicted"/>
<feature type="repeat" description="RCC1" evidence="3">
    <location>
        <begin position="294"/>
        <end position="355"/>
    </location>
</feature>
<feature type="compositionally biased region" description="Basic and acidic residues" evidence="4">
    <location>
        <begin position="43"/>
        <end position="54"/>
    </location>
</feature>
<name>A0ABR4IPX2_9EURO</name>
<reference evidence="6 7" key="1">
    <citation type="submission" date="2024-07" db="EMBL/GenBank/DDBJ databases">
        <title>Section-level genome sequencing and comparative genomics of Aspergillus sections Usti and Cavernicolus.</title>
        <authorList>
            <consortium name="Lawrence Berkeley National Laboratory"/>
            <person name="Nybo J.L."/>
            <person name="Vesth T.C."/>
            <person name="Theobald S."/>
            <person name="Frisvad J.C."/>
            <person name="Larsen T.O."/>
            <person name="Kjaerboelling I."/>
            <person name="Rothschild-Mancinelli K."/>
            <person name="Lyhne E.K."/>
            <person name="Kogle M.E."/>
            <person name="Barry K."/>
            <person name="Clum A."/>
            <person name="Na H."/>
            <person name="Ledsgaard L."/>
            <person name="Lin J."/>
            <person name="Lipzen A."/>
            <person name="Kuo A."/>
            <person name="Riley R."/>
            <person name="Mondo S."/>
            <person name="LaButti K."/>
            <person name="Haridas S."/>
            <person name="Pangalinan J."/>
            <person name="Salamov A.A."/>
            <person name="Simmons B.A."/>
            <person name="Magnuson J.K."/>
            <person name="Chen J."/>
            <person name="Drula E."/>
            <person name="Henrissat B."/>
            <person name="Wiebenga A."/>
            <person name="Lubbers R.J."/>
            <person name="Gomes A.C."/>
            <person name="Makela M.R."/>
            <person name="Stajich J."/>
            <person name="Grigoriev I.V."/>
            <person name="Mortensen U.H."/>
            <person name="De vries R.P."/>
            <person name="Baker S.E."/>
            <person name="Andersen M.R."/>
        </authorList>
    </citation>
    <scope>NUCLEOTIDE SEQUENCE [LARGE SCALE GENOMIC DNA]</scope>
    <source>
        <strain evidence="6 7">CBS 600.67</strain>
    </source>
</reference>
<dbReference type="InterPro" id="IPR051553">
    <property type="entry name" value="Ran_GTPase-activating"/>
</dbReference>
<evidence type="ECO:0000313" key="6">
    <source>
        <dbReference type="EMBL" id="KAL2829652.1"/>
    </source>
</evidence>
<keyword evidence="1" id="KW-0344">Guanine-nucleotide releasing factor</keyword>
<dbReference type="PROSITE" id="PS00626">
    <property type="entry name" value="RCC1_2"/>
    <property type="match status" value="2"/>
</dbReference>